<dbReference type="PANTHER" id="PTHR38116">
    <property type="entry name" value="CHROMOSOME 7, WHOLE GENOME SHOTGUN SEQUENCE"/>
    <property type="match status" value="1"/>
</dbReference>
<comment type="caution">
    <text evidence="2">The sequence shown here is derived from an EMBL/GenBank/DDBJ whole genome shotgun (WGS) entry which is preliminary data.</text>
</comment>
<dbReference type="Pfam" id="PF11905">
    <property type="entry name" value="DUF3425"/>
    <property type="match status" value="1"/>
</dbReference>
<dbReference type="AlphaFoldDB" id="A0A8J2IWL8"/>
<dbReference type="EMBL" id="CAJSTJ010000144">
    <property type="protein sequence ID" value="CAG7561880.1"/>
    <property type="molecule type" value="Genomic_DNA"/>
</dbReference>
<sequence>MMPVNQVDRAQERKDRKRTQNRLNQQARKIWERMRKEAEKSLQPGERPYQIDRWRLGTADTANAAQEPAKLSTDAHISEKCSIVSNEDGKTSSSEVEEVEEVFSQALARGHKLGCSISPDHSLIHLIGHNVSLVRPVDQRWALPARLEPTELQMHSPHPTWMDILPFPDLRDNLIRNQRNFDHLQFMEGLVGDFAYIVPPDVPKQAPEEQGDYWPKQDTGLILWGEPHLSESWEVTPSFLARWSWAIERGEAPGRNGAQLLEGARTRLAA</sequence>
<evidence type="ECO:0000313" key="2">
    <source>
        <dbReference type="EMBL" id="CAG7561880.1"/>
    </source>
</evidence>
<protein>
    <recommendedName>
        <fullName evidence="4">BZIP domain-containing protein</fullName>
    </recommendedName>
</protein>
<evidence type="ECO:0000256" key="1">
    <source>
        <dbReference type="SAM" id="MobiDB-lite"/>
    </source>
</evidence>
<accession>A0A8J2IWL8</accession>
<name>A0A8J2IWL8_FUSEQ</name>
<dbReference type="PANTHER" id="PTHR38116:SF1">
    <property type="entry name" value="BZIP DOMAIN-CONTAINING PROTEIN"/>
    <property type="match status" value="1"/>
</dbReference>
<evidence type="ECO:0000313" key="3">
    <source>
        <dbReference type="Proteomes" id="UP000693738"/>
    </source>
</evidence>
<organism evidence="2 3">
    <name type="scientific">Fusarium equiseti</name>
    <name type="common">Fusarium scirpi</name>
    <dbReference type="NCBI Taxonomy" id="61235"/>
    <lineage>
        <taxon>Eukaryota</taxon>
        <taxon>Fungi</taxon>
        <taxon>Dikarya</taxon>
        <taxon>Ascomycota</taxon>
        <taxon>Pezizomycotina</taxon>
        <taxon>Sordariomycetes</taxon>
        <taxon>Hypocreomycetidae</taxon>
        <taxon>Hypocreales</taxon>
        <taxon>Nectriaceae</taxon>
        <taxon>Fusarium</taxon>
        <taxon>Fusarium incarnatum-equiseti species complex</taxon>
    </lineage>
</organism>
<gene>
    <name evidence="2" type="ORF">FEQUK3_LOCUS7663</name>
</gene>
<feature type="region of interest" description="Disordered" evidence="1">
    <location>
        <begin position="1"/>
        <end position="26"/>
    </location>
</feature>
<reference evidence="2" key="1">
    <citation type="submission" date="2021-05" db="EMBL/GenBank/DDBJ databases">
        <authorList>
            <person name="Khan N."/>
        </authorList>
    </citation>
    <scope>NUCLEOTIDE SEQUENCE</scope>
</reference>
<dbReference type="InterPro" id="IPR021833">
    <property type="entry name" value="DUF3425"/>
</dbReference>
<proteinExistence type="predicted"/>
<evidence type="ECO:0008006" key="4">
    <source>
        <dbReference type="Google" id="ProtNLM"/>
    </source>
</evidence>
<dbReference type="Proteomes" id="UP000693738">
    <property type="component" value="Unassembled WGS sequence"/>
</dbReference>